<dbReference type="RefSeq" id="XP_031762274.1">
    <property type="nucleotide sequence ID" value="XM_031906414.1"/>
</dbReference>
<feature type="compositionally biased region" description="Basic and acidic residues" evidence="1">
    <location>
        <begin position="552"/>
        <end position="563"/>
    </location>
</feature>
<accession>A0A8J1JWK2</accession>
<feature type="region of interest" description="Disordered" evidence="1">
    <location>
        <begin position="79"/>
        <end position="122"/>
    </location>
</feature>
<dbReference type="Proteomes" id="UP000008143">
    <property type="component" value="Chromosome 7"/>
</dbReference>
<dbReference type="Xenbase" id="XB-GENE-29079195">
    <property type="gene designation" value="LOC100488427"/>
</dbReference>
<feature type="region of interest" description="Disordered" evidence="1">
    <location>
        <begin position="468"/>
        <end position="494"/>
    </location>
</feature>
<feature type="region of interest" description="Disordered" evidence="1">
    <location>
        <begin position="377"/>
        <end position="399"/>
    </location>
</feature>
<feature type="compositionally biased region" description="Basic and acidic residues" evidence="1">
    <location>
        <begin position="294"/>
        <end position="328"/>
    </location>
</feature>
<evidence type="ECO:0000256" key="1">
    <source>
        <dbReference type="SAM" id="MobiDB-lite"/>
    </source>
</evidence>
<reference evidence="4" key="1">
    <citation type="submission" date="2025-08" db="UniProtKB">
        <authorList>
            <consortium name="RefSeq"/>
        </authorList>
    </citation>
    <scope>IDENTIFICATION</scope>
    <source>
        <strain evidence="4">Nigerian</strain>
        <tissue evidence="4">Liver and blood</tissue>
    </source>
</reference>
<evidence type="ECO:0000313" key="4">
    <source>
        <dbReference type="RefSeq" id="XP_031762274.1"/>
    </source>
</evidence>
<feature type="compositionally biased region" description="Basic residues" evidence="1">
    <location>
        <begin position="537"/>
        <end position="551"/>
    </location>
</feature>
<feature type="compositionally biased region" description="Basic and acidic residues" evidence="1">
    <location>
        <begin position="179"/>
        <end position="195"/>
    </location>
</feature>
<evidence type="ECO:0000256" key="2">
    <source>
        <dbReference type="SAM" id="Phobius"/>
    </source>
</evidence>
<sequence>MRELGRTMTCQCSLRHRPLGIHSHVAEAELPSRSAIMEMETVPVQETSISGFFDLPKSVQDTNNIIAKSSSADLIKKLKSPEPTQRERQRDLMLEASSEAEKSTNLEKESGTEKPLASTTNEIEQQEIEVDIYQADADLDNLSTEKEAKIQYLVEGGRKGEDVDPETEEDRVIKNSLDAPDKDTGHTGIRENEHQEDNLEKILDSAPEDITESEMVVDGSQEEKNCDAEMQLHSEAENIKNIPDENEKKAQTVEDLNQQKPAINGRCQEDNLEEVLGLVPEDIKELDMVVDGSQEEKNYDTEMQLHSEAEDTKNIPDENEKKAQRAEDLKQQNCAIDGRCQEDNLEEVFGLAPEDITESEMVVDGSQEEKKYDTEMQLHSEAEDTKNIPDENEKKAQRAEDLKQQNCAIDGRCQEDNLEEVLGLAAEDIKESEMVVDGGHQDENYDAQMLLSEVEGTKQILNVTEEKVQMRNSDSDKTLVTPGEDIDQQDQDIGGRYEEKTYSEKFSGTGCENLHRLVTEEVEKHKGNRVLVANAKNQKRNNPKNKSSKGIKRQDAADNKGSKSDSEKLLCLTAKNPKYPTVVPSAIHRVITALKVFTSGYLMLWFWCNFFSSNAEAFPIRSIWQTYWVNGTNLFAQNLMIHNGVTFIHLIFTNIPQVKNCSDSFCAALLSNTSLLFAVREPPVTPWFLEYGSCAECRGKSDHFIPGGQFTDLETIMEKVLKFTSQAAISSLAPLHSTDTPAAPGAGTLHWIIALTAVIFFATPAIYCILIKRFCVRTQPNIQNVPAPTSKMVDGREESPLDPGESLELNLSRNLTDLLTTNNT</sequence>
<protein>
    <submittedName>
        <fullName evidence="4">Myosin-1 isoform X1</fullName>
    </submittedName>
</protein>
<proteinExistence type="predicted"/>
<gene>
    <name evidence="4 5" type="primary">LOC100488427</name>
</gene>
<feature type="transmembrane region" description="Helical" evidence="2">
    <location>
        <begin position="749"/>
        <end position="770"/>
    </location>
</feature>
<evidence type="ECO:0000313" key="3">
    <source>
        <dbReference type="Proteomes" id="UP000008143"/>
    </source>
</evidence>
<feature type="compositionally biased region" description="Basic and acidic residues" evidence="1">
    <location>
        <begin position="79"/>
        <end position="112"/>
    </location>
</feature>
<dbReference type="AGR" id="Xenbase:XB-GENE-29079195"/>
<feature type="region of interest" description="Disordered" evidence="1">
    <location>
        <begin position="157"/>
        <end position="195"/>
    </location>
</feature>
<feature type="region of interest" description="Disordered" evidence="1">
    <location>
        <begin position="528"/>
        <end position="563"/>
    </location>
</feature>
<keyword evidence="2" id="KW-0472">Membrane</keyword>
<dbReference type="GeneID" id="100488427"/>
<keyword evidence="3" id="KW-1185">Reference proteome</keyword>
<name>A0A8J1JWK2_XENTR</name>
<keyword evidence="2" id="KW-1133">Transmembrane helix</keyword>
<dbReference type="AlphaFoldDB" id="A0A8J1JWK2"/>
<keyword evidence="2" id="KW-0812">Transmembrane</keyword>
<dbReference type="OMA" id="NIGCENL"/>
<evidence type="ECO:0000313" key="5">
    <source>
        <dbReference type="Xenbase" id="XB-GENE-29079195"/>
    </source>
</evidence>
<organism evidence="3 4">
    <name type="scientific">Xenopus tropicalis</name>
    <name type="common">Western clawed frog</name>
    <name type="synonym">Silurana tropicalis</name>
    <dbReference type="NCBI Taxonomy" id="8364"/>
    <lineage>
        <taxon>Eukaryota</taxon>
        <taxon>Metazoa</taxon>
        <taxon>Chordata</taxon>
        <taxon>Craniata</taxon>
        <taxon>Vertebrata</taxon>
        <taxon>Euteleostomi</taxon>
        <taxon>Amphibia</taxon>
        <taxon>Batrachia</taxon>
        <taxon>Anura</taxon>
        <taxon>Pipoidea</taxon>
        <taxon>Pipidae</taxon>
        <taxon>Xenopodinae</taxon>
        <taxon>Xenopus</taxon>
        <taxon>Silurana</taxon>
    </lineage>
</organism>
<feature type="region of interest" description="Disordered" evidence="1">
    <location>
        <begin position="786"/>
        <end position="806"/>
    </location>
</feature>
<feature type="region of interest" description="Disordered" evidence="1">
    <location>
        <begin position="293"/>
        <end position="328"/>
    </location>
</feature>
<feature type="compositionally biased region" description="Basic and acidic residues" evidence="1">
    <location>
        <begin position="468"/>
        <end position="477"/>
    </location>
</feature>
<dbReference type="KEGG" id="xtr:100488427"/>